<dbReference type="GO" id="GO:0016757">
    <property type="term" value="F:glycosyltransferase activity"/>
    <property type="evidence" value="ECO:0007669"/>
    <property type="project" value="UniProtKB-KW"/>
</dbReference>
<evidence type="ECO:0000256" key="2">
    <source>
        <dbReference type="ARBA" id="ARBA00006739"/>
    </source>
</evidence>
<dbReference type="Pfam" id="PF00535">
    <property type="entry name" value="Glycos_transf_2"/>
    <property type="match status" value="1"/>
</dbReference>
<proteinExistence type="inferred from homology"/>
<sequence>MMEICNIPVGIVICNWNKKDYILKCIESVKQLNYRNYDITVVDNASTDGSVEAIEAEYPDVTLIKNTENKGGSGGFNTGIKYILNKNKYKYLYLLDNDVIVDQDALYELVKEMESDEHLGIVGSKIYVMDIPNQIQELGAFVRWNNATLEFNKRGYIEEEGIVTENVEVDYVPACSLLVRVDAVETAGIMDEEFFLYWDDIEWAHRIKLKGYTIKAISSSKVWHKLGGGNKTNTLGTYYFWRNRIYFFNQYAPEEQWEEIMSTIFEDYFTGMYTSLFYGKKQTARSMYEAIKDGINGRRGKAKENQYGLVGTPRIKLNDIITSDQKIVIADNQYSHSVKTMLDRRFPDLNYGSANDNNITNEKVILIPCSHVFDHTDDIKYEGTKSYWIDGYLNVLPNNTFGKKAINRFQNKKHQFITKQLTVLLERLRQQRVEKE</sequence>
<feature type="domain" description="Glycosyltransferase 2-like" evidence="5">
    <location>
        <begin position="11"/>
        <end position="176"/>
    </location>
</feature>
<dbReference type="InterPro" id="IPR029044">
    <property type="entry name" value="Nucleotide-diphossugar_trans"/>
</dbReference>
<gene>
    <name evidence="6" type="ORF">GND95_05420</name>
</gene>
<dbReference type="RefSeq" id="WP_158739833.1">
    <property type="nucleotide sequence ID" value="NZ_WSLF01000003.1"/>
</dbReference>
<keyword evidence="7" id="KW-1185">Reference proteome</keyword>
<evidence type="ECO:0000256" key="4">
    <source>
        <dbReference type="ARBA" id="ARBA00022679"/>
    </source>
</evidence>
<protein>
    <submittedName>
        <fullName evidence="6">Glycosyltransferase</fullName>
    </submittedName>
</protein>
<dbReference type="SUPFAM" id="SSF53448">
    <property type="entry name" value="Nucleotide-diphospho-sugar transferases"/>
    <property type="match status" value="1"/>
</dbReference>
<keyword evidence="3" id="KW-0328">Glycosyltransferase</keyword>
<reference evidence="6 7" key="1">
    <citation type="submission" date="2019-12" db="EMBL/GenBank/DDBJ databases">
        <title>Defluviitalea raffinosedens, isolated from a biogas fermenter, genome sequencing and characterization.</title>
        <authorList>
            <person name="Rettenmaier R."/>
            <person name="Schneider M."/>
            <person name="Neuhaus K."/>
            <person name="Liebl W."/>
            <person name="Zverlov V."/>
        </authorList>
    </citation>
    <scope>NUCLEOTIDE SEQUENCE [LARGE SCALE GENOMIC DNA]</scope>
    <source>
        <strain evidence="6 7">249c-K6</strain>
    </source>
</reference>
<evidence type="ECO:0000313" key="7">
    <source>
        <dbReference type="Proteomes" id="UP000483018"/>
    </source>
</evidence>
<organism evidence="6 7">
    <name type="scientific">Defluviitalea raffinosedens</name>
    <dbReference type="NCBI Taxonomy" id="1450156"/>
    <lineage>
        <taxon>Bacteria</taxon>
        <taxon>Bacillati</taxon>
        <taxon>Bacillota</taxon>
        <taxon>Clostridia</taxon>
        <taxon>Lachnospirales</taxon>
        <taxon>Defluviitaleaceae</taxon>
        <taxon>Defluviitalea</taxon>
    </lineage>
</organism>
<dbReference type="EMBL" id="WSLF01000003">
    <property type="protein sequence ID" value="KAE9635586.1"/>
    <property type="molecule type" value="Genomic_DNA"/>
</dbReference>
<comment type="pathway">
    <text evidence="1">Cell wall biogenesis; cell wall polysaccharide biosynthesis.</text>
</comment>
<dbReference type="InterPro" id="IPR001173">
    <property type="entry name" value="Glyco_trans_2-like"/>
</dbReference>
<dbReference type="CDD" id="cd04186">
    <property type="entry name" value="GT_2_like_c"/>
    <property type="match status" value="1"/>
</dbReference>
<dbReference type="Gene3D" id="3.90.550.10">
    <property type="entry name" value="Spore Coat Polysaccharide Biosynthesis Protein SpsA, Chain A"/>
    <property type="match status" value="1"/>
</dbReference>
<keyword evidence="4 6" id="KW-0808">Transferase</keyword>
<dbReference type="AlphaFoldDB" id="A0A7C8LIM4"/>
<accession>A0A7C8LIM4</accession>
<comment type="caution">
    <text evidence="6">The sequence shown here is derived from an EMBL/GenBank/DDBJ whole genome shotgun (WGS) entry which is preliminary data.</text>
</comment>
<dbReference type="PANTHER" id="PTHR43179">
    <property type="entry name" value="RHAMNOSYLTRANSFERASE WBBL"/>
    <property type="match status" value="1"/>
</dbReference>
<dbReference type="OrthoDB" id="9813495at2"/>
<dbReference type="Proteomes" id="UP000483018">
    <property type="component" value="Unassembled WGS sequence"/>
</dbReference>
<evidence type="ECO:0000256" key="3">
    <source>
        <dbReference type="ARBA" id="ARBA00022676"/>
    </source>
</evidence>
<dbReference type="PANTHER" id="PTHR43179:SF12">
    <property type="entry name" value="GALACTOFURANOSYLTRANSFERASE GLFT2"/>
    <property type="match status" value="1"/>
</dbReference>
<name>A0A7C8LIM4_9FIRM</name>
<evidence type="ECO:0000313" key="6">
    <source>
        <dbReference type="EMBL" id="KAE9635586.1"/>
    </source>
</evidence>
<evidence type="ECO:0000259" key="5">
    <source>
        <dbReference type="Pfam" id="PF00535"/>
    </source>
</evidence>
<evidence type="ECO:0000256" key="1">
    <source>
        <dbReference type="ARBA" id="ARBA00004776"/>
    </source>
</evidence>
<comment type="similarity">
    <text evidence="2">Belongs to the glycosyltransferase 2 family.</text>
</comment>